<keyword evidence="2" id="KW-1185">Reference proteome</keyword>
<dbReference type="RefSeq" id="WP_264792878.1">
    <property type="nucleotide sequence ID" value="NZ_AP026867.1"/>
</dbReference>
<dbReference type="AlphaFoldDB" id="A0A915YEW7"/>
<dbReference type="SUPFAM" id="SSF52317">
    <property type="entry name" value="Class I glutamine amidotransferase-like"/>
    <property type="match status" value="1"/>
</dbReference>
<dbReference type="CDD" id="cd01745">
    <property type="entry name" value="GATase1_2"/>
    <property type="match status" value="1"/>
</dbReference>
<dbReference type="Pfam" id="PF07722">
    <property type="entry name" value="Peptidase_C26"/>
    <property type="match status" value="1"/>
</dbReference>
<dbReference type="PANTHER" id="PTHR43235:SF1">
    <property type="entry name" value="GLUTAMINE AMIDOTRANSFERASE PB2B2.05-RELATED"/>
    <property type="match status" value="1"/>
</dbReference>
<protein>
    <submittedName>
        <fullName evidence="1">Gamma-glutamyl-gamma-aminobutyrate hydrolase family protein</fullName>
    </submittedName>
</protein>
<evidence type="ECO:0000313" key="2">
    <source>
        <dbReference type="Proteomes" id="UP001060919"/>
    </source>
</evidence>
<organism evidence="1 2">
    <name type="scientific">Aureispira anguillae</name>
    <dbReference type="NCBI Taxonomy" id="2864201"/>
    <lineage>
        <taxon>Bacteria</taxon>
        <taxon>Pseudomonadati</taxon>
        <taxon>Bacteroidota</taxon>
        <taxon>Saprospiria</taxon>
        <taxon>Saprospirales</taxon>
        <taxon>Saprospiraceae</taxon>
        <taxon>Aureispira</taxon>
    </lineage>
</organism>
<evidence type="ECO:0000313" key="1">
    <source>
        <dbReference type="EMBL" id="BDS11731.1"/>
    </source>
</evidence>
<dbReference type="InterPro" id="IPR044668">
    <property type="entry name" value="PuuD-like"/>
</dbReference>
<reference evidence="1" key="1">
    <citation type="submission" date="2022-09" db="EMBL/GenBank/DDBJ databases">
        <title>Aureispira anguillicida sp. nov., isolated from Leptocephalus of Japanese eel Anguilla japonica.</title>
        <authorList>
            <person name="Yuasa K."/>
            <person name="Mekata T."/>
            <person name="Ikunari K."/>
        </authorList>
    </citation>
    <scope>NUCLEOTIDE SEQUENCE</scope>
    <source>
        <strain evidence="1">EL160426</strain>
    </source>
</reference>
<dbReference type="Gene3D" id="3.40.50.880">
    <property type="match status" value="1"/>
</dbReference>
<dbReference type="PROSITE" id="PS51273">
    <property type="entry name" value="GATASE_TYPE_1"/>
    <property type="match status" value="1"/>
</dbReference>
<dbReference type="PANTHER" id="PTHR43235">
    <property type="entry name" value="GLUTAMINE AMIDOTRANSFERASE PB2B2.05-RELATED"/>
    <property type="match status" value="1"/>
</dbReference>
<dbReference type="GO" id="GO:0016811">
    <property type="term" value="F:hydrolase activity, acting on carbon-nitrogen (but not peptide) bonds, in linear amides"/>
    <property type="evidence" value="ECO:0007669"/>
    <property type="project" value="InterPro"/>
</dbReference>
<sequence length="255" mass="28839">MIKLGITGGLCSPDPNRNVFSTKQLCYIESDFANYWASFGVMPILIPNLSIETLPSFLAQLDGLVLMGGTDIAPSQYNEAPIGKWQGDALRDNYELTILDWCFKQDYPILGICRGFQLLNVYFGGTLYQDLETQQPSKVKHRDPLTYDLNLHPINLIQGELLDQLKMNRLSTTVNSIHHQGIKKLAPNLTAIAAAEDGLIEAFYHHQKPKGKIIGFQWHPEFFVHAQETLLNDRPVIEHFLSFCSSKYLNPSFVK</sequence>
<dbReference type="InterPro" id="IPR029062">
    <property type="entry name" value="Class_I_gatase-like"/>
</dbReference>
<dbReference type="InterPro" id="IPR011697">
    <property type="entry name" value="Peptidase_C26"/>
</dbReference>
<gene>
    <name evidence="1" type="ORF">AsAng_0024450</name>
</gene>
<proteinExistence type="predicted"/>
<accession>A0A915YEW7</accession>
<keyword evidence="1" id="KW-0378">Hydrolase</keyword>
<dbReference type="EMBL" id="AP026867">
    <property type="protein sequence ID" value="BDS11731.1"/>
    <property type="molecule type" value="Genomic_DNA"/>
</dbReference>
<dbReference type="GO" id="GO:0005829">
    <property type="term" value="C:cytosol"/>
    <property type="evidence" value="ECO:0007669"/>
    <property type="project" value="TreeGrafter"/>
</dbReference>
<name>A0A915YEW7_9BACT</name>
<dbReference type="KEGG" id="aup:AsAng_0024450"/>
<dbReference type="Proteomes" id="UP001060919">
    <property type="component" value="Chromosome"/>
</dbReference>